<reference evidence="3" key="1">
    <citation type="submission" date="2017-11" db="EMBL/GenBank/DDBJ databases">
        <title>Genome sequence of Pantoea sp. MSR2.</title>
        <authorList>
            <person name="Nascimento F.X."/>
        </authorList>
    </citation>
    <scope>NUCLEOTIDE SEQUENCE [LARGE SCALE GENOMIC DNA]</scope>
    <source>
        <strain evidence="3">MSR2</strain>
    </source>
</reference>
<dbReference type="Pfam" id="PF08786">
    <property type="entry name" value="DcrB"/>
    <property type="match status" value="1"/>
</dbReference>
<evidence type="ECO:0000313" key="1">
    <source>
        <dbReference type="EMBL" id="MDO6410131.1"/>
    </source>
</evidence>
<sequence length="263" mass="29960">MAIYTLQEASLELPDIFKDRTMNLFTLSENNASEFTFVVSRASAQHDENVKKVAAKIVREMEITLHGFKVETTRIIHVDTLPAVEIFYHFRNEGGEIWQKQTIVILDDEIVGKKIVCYIGTCPDNFPDYYNKQYQAIVDSIRFNRVEVAESVPVDSNSNAIFFSFDTDTKTITAYEAVQSLYKHVDLKRALNGNYLFFDAKGRSLHIVALNNQDPVRYALCTSPRNDASSLIQVLGLAKDFDGPEGLSSEQYILQFLQRHKDV</sequence>
<organism evidence="2 3">
    <name type="scientific">Pantoea phytobeneficialis</name>
    <dbReference type="NCBI Taxonomy" id="2052056"/>
    <lineage>
        <taxon>Bacteria</taxon>
        <taxon>Pseudomonadati</taxon>
        <taxon>Pseudomonadota</taxon>
        <taxon>Gammaproteobacteria</taxon>
        <taxon>Enterobacterales</taxon>
        <taxon>Erwiniaceae</taxon>
        <taxon>Pantoea</taxon>
    </lineage>
</organism>
<dbReference type="Proteomes" id="UP000424872">
    <property type="component" value="Chromosome"/>
</dbReference>
<protein>
    <submittedName>
        <fullName evidence="1">DcrB-related protein</fullName>
    </submittedName>
</protein>
<dbReference type="EMBL" id="CP024636">
    <property type="protein sequence ID" value="QGR07863.1"/>
    <property type="molecule type" value="Genomic_DNA"/>
</dbReference>
<keyword evidence="4" id="KW-1185">Reference proteome</keyword>
<dbReference type="SUPFAM" id="SSF55724">
    <property type="entry name" value="Mog1p/PsbP-like"/>
    <property type="match status" value="1"/>
</dbReference>
<dbReference type="AlphaFoldDB" id="A0AAP9H719"/>
<dbReference type="InterPro" id="IPR014894">
    <property type="entry name" value="DcrB/EagT6"/>
</dbReference>
<dbReference type="Gene3D" id="3.40.1000.10">
    <property type="entry name" value="Mog1/PsbP, alpha/beta/alpha sandwich"/>
    <property type="match status" value="1"/>
</dbReference>
<accession>A0AAP9H719</accession>
<dbReference type="Proteomes" id="UP001171299">
    <property type="component" value="Unassembled WGS sequence"/>
</dbReference>
<evidence type="ECO:0000313" key="4">
    <source>
        <dbReference type="Proteomes" id="UP001171299"/>
    </source>
</evidence>
<dbReference type="RefSeq" id="WP_208724049.1">
    <property type="nucleotide sequence ID" value="NZ_CP024636.1"/>
</dbReference>
<proteinExistence type="predicted"/>
<reference evidence="1" key="3">
    <citation type="submission" date="2023-07" db="EMBL/GenBank/DDBJ databases">
        <title>The extreme plant-growth-promoting properties of Pantoea phytobeneficialis PF55 revealed by functional and genomic analysis.</title>
        <authorList>
            <person name="Nascimento F.X."/>
            <person name="Marcio R.J."/>
        </authorList>
    </citation>
    <scope>NUCLEOTIDE SEQUENCE</scope>
    <source>
        <strain evidence="1">PF55</strain>
    </source>
</reference>
<dbReference type="EMBL" id="JAUOOM010000054">
    <property type="protein sequence ID" value="MDO6410131.1"/>
    <property type="molecule type" value="Genomic_DNA"/>
</dbReference>
<name>A0AAP9H719_9GAMM</name>
<gene>
    <name evidence="2" type="ORF">CTZ24_16110</name>
    <name evidence="1" type="ORF">Q3404_26555</name>
</gene>
<dbReference type="InterPro" id="IPR016123">
    <property type="entry name" value="Mog1/PsbP_a/b/a-sand"/>
</dbReference>
<evidence type="ECO:0000313" key="2">
    <source>
        <dbReference type="EMBL" id="QGR07863.1"/>
    </source>
</evidence>
<reference evidence="2" key="2">
    <citation type="journal article" date="2020" name="Environ. Microbiol.">
        <title>The extreme plant-growth-promoting properties of Pantoea phytobeneficialis MSR2 revealed by functional and genomic analysis.</title>
        <authorList>
            <person name="Nascimento F.X."/>
            <person name="Hernandez A.G."/>
            <person name="Glick B.R."/>
            <person name="Rossi M.J."/>
        </authorList>
    </citation>
    <scope>NUCLEOTIDE SEQUENCE</scope>
    <source>
        <strain evidence="2">MSR2</strain>
    </source>
</reference>
<dbReference type="KEGG" id="ppho:CTZ24_16110"/>
<evidence type="ECO:0000313" key="3">
    <source>
        <dbReference type="Proteomes" id="UP000424872"/>
    </source>
</evidence>